<dbReference type="EMBL" id="UGQL01000002">
    <property type="protein sequence ID" value="STZ70211.1"/>
    <property type="molecule type" value="Genomic_DNA"/>
</dbReference>
<organism evidence="1 2">
    <name type="scientific">Myroides odoratus</name>
    <name type="common">Flavobacterium odoratum</name>
    <dbReference type="NCBI Taxonomy" id="256"/>
    <lineage>
        <taxon>Bacteria</taxon>
        <taxon>Pseudomonadati</taxon>
        <taxon>Bacteroidota</taxon>
        <taxon>Flavobacteriia</taxon>
        <taxon>Flavobacteriales</taxon>
        <taxon>Flavobacteriaceae</taxon>
        <taxon>Myroides</taxon>
    </lineage>
</organism>
<evidence type="ECO:0000313" key="2">
    <source>
        <dbReference type="Proteomes" id="UP000255024"/>
    </source>
</evidence>
<keyword evidence="2" id="KW-1185">Reference proteome</keyword>
<proteinExistence type="predicted"/>
<name>A0A378U5C4_MYROD</name>
<protein>
    <submittedName>
        <fullName evidence="1">Phytanoyl-CoA dioxygenase (PhyH)</fullName>
    </submittedName>
</protein>
<gene>
    <name evidence="1" type="ORF">NCTC11179_03744</name>
</gene>
<sequence length="246" mass="28997">MNPSNPYPTEGYFYLPQFFQPNELQQIEPILEKFHQQWLIDHQEEYQTRLINSHSLTSSAVLTQEERLSLFRFIAGERFQPLLSALFPDQALFLNTQLFFDPFNKEQKNYWHRDIQYTGMSIEDQQKSILTQNVLHFRIPFQEEEGIELIPGTHRSWDLPEEQDTRLGQNGKQPSDALARGKQIRLQRGDLLIFSANMIHRGLYGNNRFSFDLIFLDDTPLLRPFIDPNNHPTEAEKKQLNSSLFL</sequence>
<reference evidence="1 2" key="1">
    <citation type="submission" date="2018-06" db="EMBL/GenBank/DDBJ databases">
        <authorList>
            <consortium name="Pathogen Informatics"/>
            <person name="Doyle S."/>
        </authorList>
    </citation>
    <scope>NUCLEOTIDE SEQUENCE [LARGE SCALE GENOMIC DNA]</scope>
    <source>
        <strain evidence="1 2">NCTC11179</strain>
    </source>
</reference>
<dbReference type="Proteomes" id="UP000255024">
    <property type="component" value="Unassembled WGS sequence"/>
</dbReference>
<evidence type="ECO:0000313" key="1">
    <source>
        <dbReference type="EMBL" id="STZ70211.1"/>
    </source>
</evidence>
<keyword evidence="1" id="KW-0223">Dioxygenase</keyword>
<dbReference type="RefSeq" id="WP_115092748.1">
    <property type="nucleotide sequence ID" value="NZ_CP068107.1"/>
</dbReference>
<accession>A0A378U5C4</accession>
<dbReference type="AlphaFoldDB" id="A0A378U5C4"/>
<dbReference type="Pfam" id="PF05721">
    <property type="entry name" value="PhyH"/>
    <property type="match status" value="1"/>
</dbReference>
<dbReference type="InterPro" id="IPR008775">
    <property type="entry name" value="Phytyl_CoA_dOase-like"/>
</dbReference>
<keyword evidence="1" id="KW-0560">Oxidoreductase</keyword>
<dbReference type="SUPFAM" id="SSF51197">
    <property type="entry name" value="Clavaminate synthase-like"/>
    <property type="match status" value="1"/>
</dbReference>
<dbReference type="Gene3D" id="2.60.120.620">
    <property type="entry name" value="q2cbj1_9rhob like domain"/>
    <property type="match status" value="1"/>
</dbReference>
<dbReference type="GO" id="GO:0016706">
    <property type="term" value="F:2-oxoglutarate-dependent dioxygenase activity"/>
    <property type="evidence" value="ECO:0007669"/>
    <property type="project" value="UniProtKB-ARBA"/>
</dbReference>